<dbReference type="NCBIfam" id="NF001299">
    <property type="entry name" value="PRK00241.1"/>
    <property type="match status" value="1"/>
</dbReference>
<comment type="catalytic activity">
    <reaction evidence="9">
        <text>a 5'-end NAD(+)-phospho-ribonucleoside in mRNA + H2O = a 5'-end phospho-adenosine-phospho-ribonucleoside in mRNA + beta-nicotinamide D-ribonucleotide + 2 H(+)</text>
        <dbReference type="Rhea" id="RHEA:60876"/>
        <dbReference type="Rhea" id="RHEA-COMP:15698"/>
        <dbReference type="Rhea" id="RHEA-COMP:15719"/>
        <dbReference type="ChEBI" id="CHEBI:14649"/>
        <dbReference type="ChEBI" id="CHEBI:15377"/>
        <dbReference type="ChEBI" id="CHEBI:15378"/>
        <dbReference type="ChEBI" id="CHEBI:144029"/>
        <dbReference type="ChEBI" id="CHEBI:144051"/>
    </reaction>
    <physiologicalReaction direction="left-to-right" evidence="9">
        <dbReference type="Rhea" id="RHEA:60877"/>
    </physiologicalReaction>
</comment>
<evidence type="ECO:0000256" key="5">
    <source>
        <dbReference type="ARBA" id="ARBA00022723"/>
    </source>
</evidence>
<dbReference type="EC" id="3.6.1.22" evidence="4"/>
<organism evidence="12 13">
    <name type="scientific">Harenicola maris</name>
    <dbReference type="NCBI Taxonomy" id="2841044"/>
    <lineage>
        <taxon>Bacteria</taxon>
        <taxon>Pseudomonadati</taxon>
        <taxon>Pseudomonadota</taxon>
        <taxon>Alphaproteobacteria</taxon>
        <taxon>Rhodobacterales</taxon>
        <taxon>Paracoccaceae</taxon>
        <taxon>Harenicola</taxon>
    </lineage>
</organism>
<dbReference type="Pfam" id="PF09296">
    <property type="entry name" value="NUDIX-like"/>
    <property type="match status" value="1"/>
</dbReference>
<dbReference type="Pfam" id="PF00293">
    <property type="entry name" value="NUDIX"/>
    <property type="match status" value="1"/>
</dbReference>
<evidence type="ECO:0000256" key="3">
    <source>
        <dbReference type="ARBA" id="ARBA00009595"/>
    </source>
</evidence>
<evidence type="ECO:0000313" key="12">
    <source>
        <dbReference type="EMBL" id="MBT0958322.1"/>
    </source>
</evidence>
<dbReference type="GO" id="GO:0006742">
    <property type="term" value="P:NADP+ catabolic process"/>
    <property type="evidence" value="ECO:0007669"/>
    <property type="project" value="TreeGrafter"/>
</dbReference>
<feature type="domain" description="Nudix hydrolase" evidence="11">
    <location>
        <begin position="186"/>
        <end position="317"/>
    </location>
</feature>
<dbReference type="CDD" id="cd03429">
    <property type="entry name" value="NUDIX_NADH_pyrophosphatase_Nudt13"/>
    <property type="match status" value="1"/>
</dbReference>
<dbReference type="PANTHER" id="PTHR42904">
    <property type="entry name" value="NUDIX HYDROLASE, NUDC SUBFAMILY"/>
    <property type="match status" value="1"/>
</dbReference>
<dbReference type="InterPro" id="IPR020476">
    <property type="entry name" value="Nudix_hydrolase"/>
</dbReference>
<dbReference type="InterPro" id="IPR049734">
    <property type="entry name" value="NudC-like_C"/>
</dbReference>
<accession>A0AAP2CSB2</accession>
<protein>
    <recommendedName>
        <fullName evidence="4">NAD(+) diphosphatase</fullName>
        <ecNumber evidence="4">3.6.1.22</ecNumber>
    </recommendedName>
</protein>
<comment type="cofactor">
    <cofactor evidence="2">
        <name>Zn(2+)</name>
        <dbReference type="ChEBI" id="CHEBI:29105"/>
    </cofactor>
</comment>
<dbReference type="GO" id="GO:0005829">
    <property type="term" value="C:cytosol"/>
    <property type="evidence" value="ECO:0007669"/>
    <property type="project" value="TreeGrafter"/>
</dbReference>
<evidence type="ECO:0000256" key="6">
    <source>
        <dbReference type="ARBA" id="ARBA00022801"/>
    </source>
</evidence>
<dbReference type="InterPro" id="IPR050241">
    <property type="entry name" value="NAD-cap_RNA_hydrolase_NudC"/>
</dbReference>
<dbReference type="AlphaFoldDB" id="A0AAP2CSB2"/>
<dbReference type="Gene3D" id="3.90.79.10">
    <property type="entry name" value="Nucleoside Triphosphate Pyrophosphohydrolase"/>
    <property type="match status" value="1"/>
</dbReference>
<dbReference type="InterPro" id="IPR000086">
    <property type="entry name" value="NUDIX_hydrolase_dom"/>
</dbReference>
<keyword evidence="6 10" id="KW-0378">Hydrolase</keyword>
<dbReference type="PRINTS" id="PR00502">
    <property type="entry name" value="NUDIXFAMILY"/>
</dbReference>
<dbReference type="RefSeq" id="WP_327794688.1">
    <property type="nucleotide sequence ID" value="NZ_JADQAZ010000002.1"/>
</dbReference>
<evidence type="ECO:0000259" key="11">
    <source>
        <dbReference type="PROSITE" id="PS51462"/>
    </source>
</evidence>
<dbReference type="GO" id="GO:0046872">
    <property type="term" value="F:metal ion binding"/>
    <property type="evidence" value="ECO:0007669"/>
    <property type="project" value="UniProtKB-KW"/>
</dbReference>
<sequence>MRLAETVTFGGGALLNRHNELRGDEAALAGLRADAKTRFLPLWRGKPQLREGAGEAALELAPVGGDDPILAHGAEEIFLGKIDGAAWFAVNVSAWEPPDLNEGELGTFLDPSEQVFPQARVGDRFAELRRVMVQLSPQDAELAATAKGVLAWHAGHRFCARCGAPSVPSNGGWQRDCDACEGKHFPRTDPVVIMLITHGNSVLMGRSPFFPQGMYSLLAGFVEPGETIEAAVRREVFEEAGVRVGPVEYLASQPWPFPASLMIGCRGEATSEEIVIDPAEIEDAMWITREDMLEIFAGRNPDILPARKGAIAQFLLENWLADTLD</sequence>
<keyword evidence="5" id="KW-0479">Metal-binding</keyword>
<dbReference type="SUPFAM" id="SSF55811">
    <property type="entry name" value="Nudix"/>
    <property type="match status" value="1"/>
</dbReference>
<dbReference type="Proteomes" id="UP001315686">
    <property type="component" value="Unassembled WGS sequence"/>
</dbReference>
<dbReference type="Gene3D" id="3.90.79.20">
    <property type="match status" value="1"/>
</dbReference>
<comment type="similarity">
    <text evidence="3">Belongs to the Nudix hydrolase family. NudC subfamily.</text>
</comment>
<evidence type="ECO:0000256" key="9">
    <source>
        <dbReference type="ARBA" id="ARBA00023679"/>
    </source>
</evidence>
<dbReference type="PROSITE" id="PS00893">
    <property type="entry name" value="NUDIX_BOX"/>
    <property type="match status" value="1"/>
</dbReference>
<evidence type="ECO:0000256" key="4">
    <source>
        <dbReference type="ARBA" id="ARBA00012381"/>
    </source>
</evidence>
<dbReference type="InterPro" id="IPR015797">
    <property type="entry name" value="NUDIX_hydrolase-like_dom_sf"/>
</dbReference>
<dbReference type="EMBL" id="JADQAZ010000002">
    <property type="protein sequence ID" value="MBT0958322.1"/>
    <property type="molecule type" value="Genomic_DNA"/>
</dbReference>
<evidence type="ECO:0000256" key="2">
    <source>
        <dbReference type="ARBA" id="ARBA00001947"/>
    </source>
</evidence>
<evidence type="ECO:0000256" key="7">
    <source>
        <dbReference type="ARBA" id="ARBA00022842"/>
    </source>
</evidence>
<comment type="cofactor">
    <cofactor evidence="1">
        <name>Mg(2+)</name>
        <dbReference type="ChEBI" id="CHEBI:18420"/>
    </cofactor>
</comment>
<dbReference type="InterPro" id="IPR020084">
    <property type="entry name" value="NUDIX_hydrolase_CS"/>
</dbReference>
<dbReference type="GO" id="GO:0019677">
    <property type="term" value="P:NAD+ catabolic process"/>
    <property type="evidence" value="ECO:0007669"/>
    <property type="project" value="TreeGrafter"/>
</dbReference>
<comment type="caution">
    <text evidence="12">The sequence shown here is derived from an EMBL/GenBank/DDBJ whole genome shotgun (WGS) entry which is preliminary data.</text>
</comment>
<dbReference type="Pfam" id="PF09297">
    <property type="entry name" value="Zn_ribbon_NUD"/>
    <property type="match status" value="1"/>
</dbReference>
<evidence type="ECO:0000256" key="8">
    <source>
        <dbReference type="ARBA" id="ARBA00023027"/>
    </source>
</evidence>
<keyword evidence="13" id="KW-1185">Reference proteome</keyword>
<dbReference type="GO" id="GO:0035529">
    <property type="term" value="F:NADH pyrophosphatase activity"/>
    <property type="evidence" value="ECO:0007669"/>
    <property type="project" value="TreeGrafter"/>
</dbReference>
<gene>
    <name evidence="12" type="primary">nudC</name>
    <name evidence="12" type="ORF">IV417_13095</name>
</gene>
<proteinExistence type="inferred from homology"/>
<keyword evidence="7" id="KW-0460">Magnesium</keyword>
<evidence type="ECO:0000313" key="13">
    <source>
        <dbReference type="Proteomes" id="UP001315686"/>
    </source>
</evidence>
<name>A0AAP2CSB2_9RHOB</name>
<evidence type="ECO:0000256" key="1">
    <source>
        <dbReference type="ARBA" id="ARBA00001946"/>
    </source>
</evidence>
<dbReference type="PANTHER" id="PTHR42904:SF6">
    <property type="entry name" value="NAD-CAPPED RNA HYDROLASE NUDT12"/>
    <property type="match status" value="1"/>
</dbReference>
<dbReference type="PROSITE" id="PS51462">
    <property type="entry name" value="NUDIX"/>
    <property type="match status" value="1"/>
</dbReference>
<dbReference type="InterPro" id="IPR015375">
    <property type="entry name" value="NADH_PPase-like_N"/>
</dbReference>
<dbReference type="InterPro" id="IPR015376">
    <property type="entry name" value="Znr_NADH_PPase"/>
</dbReference>
<keyword evidence="8" id="KW-0520">NAD</keyword>
<reference evidence="12 13" key="1">
    <citation type="journal article" date="2021" name="Arch. Microbiol.">
        <title>Harenicola maris gen. nov., sp. nov. isolated from the Sea of Japan shallow sediments.</title>
        <authorList>
            <person name="Romanenko L.A."/>
            <person name="Kurilenko V.V."/>
            <person name="Chernysheva N.Y."/>
            <person name="Tekutyeva L.A."/>
            <person name="Velansky P.V."/>
            <person name="Svetashev V.I."/>
            <person name="Isaeva M.P."/>
        </authorList>
    </citation>
    <scope>NUCLEOTIDE SEQUENCE [LARGE SCALE GENOMIC DNA]</scope>
    <source>
        <strain evidence="12 13">KMM 3653</strain>
    </source>
</reference>
<evidence type="ECO:0000256" key="10">
    <source>
        <dbReference type="RuleBase" id="RU003476"/>
    </source>
</evidence>